<keyword evidence="3" id="KW-0808">Transferase</keyword>
<protein>
    <submittedName>
        <fullName evidence="6">Transketolase</fullName>
    </submittedName>
</protein>
<dbReference type="FunFam" id="3.40.50.970:FF:000129">
    <property type="entry name" value="Transketolase"/>
    <property type="match status" value="1"/>
</dbReference>
<feature type="domain" description="Transketolase-like pyrimidine-binding" evidence="5">
    <location>
        <begin position="15"/>
        <end position="180"/>
    </location>
</feature>
<dbReference type="EMBL" id="PCWQ01000012">
    <property type="protein sequence ID" value="PIR06527.1"/>
    <property type="molecule type" value="Genomic_DNA"/>
</dbReference>
<evidence type="ECO:0000259" key="5">
    <source>
        <dbReference type="SMART" id="SM00861"/>
    </source>
</evidence>
<gene>
    <name evidence="6" type="ORF">COV55_03265</name>
</gene>
<dbReference type="Gene3D" id="3.40.50.970">
    <property type="match status" value="1"/>
</dbReference>
<comment type="cofactor">
    <cofactor evidence="1">
        <name>thiamine diphosphate</name>
        <dbReference type="ChEBI" id="CHEBI:58937"/>
    </cofactor>
</comment>
<dbReference type="Pfam" id="PF02780">
    <property type="entry name" value="Transketolase_C"/>
    <property type="match status" value="1"/>
</dbReference>
<evidence type="ECO:0000256" key="4">
    <source>
        <dbReference type="ARBA" id="ARBA00023052"/>
    </source>
</evidence>
<dbReference type="GO" id="GO:0016740">
    <property type="term" value="F:transferase activity"/>
    <property type="evidence" value="ECO:0007669"/>
    <property type="project" value="UniProtKB-KW"/>
</dbReference>
<dbReference type="AlphaFoldDB" id="A0A2H0NCC2"/>
<sequence>MLAKNLYQPEKLEKKSCRDGYGDALLILGKKNKNVVVVSADLAESTRVHHFAKKFPQRFIEVGVAEQNMLGVAAGLALSGKIPFASSFGVFSPGRNWDQLRISVCYSQANVKIIASHTGLSVGADGASHQALEDLAITRCLPNLIILAPADYLETKKATIAASQIKGPVYLRFARHDSPVFTVPKTPFKIGRANILIKGNDITIIACGPLVYEAILAAKELAKQKIKAEVINNHTIKPLDNATILKSVHQTKCLVTVEDHQANGGLGSAVAEMLAKKYPVPIEMIGVQDSFGESGTVEQLWKKYKLTHPFIIKAALKVLKRK</sequence>
<dbReference type="PROSITE" id="PS00802">
    <property type="entry name" value="TRANSKETOLASE_2"/>
    <property type="match status" value="1"/>
</dbReference>
<evidence type="ECO:0000313" key="7">
    <source>
        <dbReference type="Proteomes" id="UP000230564"/>
    </source>
</evidence>
<dbReference type="PANTHER" id="PTHR43825:SF1">
    <property type="entry name" value="TRANSKETOLASE-LIKE PYRIMIDINE-BINDING DOMAIN-CONTAINING PROTEIN"/>
    <property type="match status" value="1"/>
</dbReference>
<evidence type="ECO:0000256" key="2">
    <source>
        <dbReference type="ARBA" id="ARBA00007131"/>
    </source>
</evidence>
<comment type="caution">
    <text evidence="6">The sequence shown here is derived from an EMBL/GenBank/DDBJ whole genome shotgun (WGS) entry which is preliminary data.</text>
</comment>
<dbReference type="InterPro" id="IPR033248">
    <property type="entry name" value="Transketolase_C"/>
</dbReference>
<dbReference type="Gene3D" id="3.40.50.920">
    <property type="match status" value="1"/>
</dbReference>
<dbReference type="InterPro" id="IPR051157">
    <property type="entry name" value="PDH/Transketolase"/>
</dbReference>
<dbReference type="SUPFAM" id="SSF52922">
    <property type="entry name" value="TK C-terminal domain-like"/>
    <property type="match status" value="1"/>
</dbReference>
<dbReference type="Proteomes" id="UP000230564">
    <property type="component" value="Unassembled WGS sequence"/>
</dbReference>
<name>A0A2H0NCC2_9BACT</name>
<reference evidence="6 7" key="1">
    <citation type="submission" date="2017-09" db="EMBL/GenBank/DDBJ databases">
        <title>Depth-based differentiation of microbial function through sediment-hosted aquifers and enrichment of novel symbionts in the deep terrestrial subsurface.</title>
        <authorList>
            <person name="Probst A.J."/>
            <person name="Ladd B."/>
            <person name="Jarett J.K."/>
            <person name="Geller-Mcgrath D.E."/>
            <person name="Sieber C.M."/>
            <person name="Emerson J.B."/>
            <person name="Anantharaman K."/>
            <person name="Thomas B.C."/>
            <person name="Malmstrom R."/>
            <person name="Stieglmeier M."/>
            <person name="Klingl A."/>
            <person name="Woyke T."/>
            <person name="Ryan C.M."/>
            <person name="Banfield J.F."/>
        </authorList>
    </citation>
    <scope>NUCLEOTIDE SEQUENCE [LARGE SCALE GENOMIC DNA]</scope>
    <source>
        <strain evidence="6">CG11_big_fil_rev_8_21_14_0_20_36_20</strain>
    </source>
</reference>
<comment type="similarity">
    <text evidence="2">Belongs to the transketolase family.</text>
</comment>
<dbReference type="InterPro" id="IPR020826">
    <property type="entry name" value="Transketolase_BS"/>
</dbReference>
<dbReference type="Pfam" id="PF02779">
    <property type="entry name" value="Transket_pyr"/>
    <property type="match status" value="1"/>
</dbReference>
<proteinExistence type="inferred from homology"/>
<dbReference type="InterPro" id="IPR009014">
    <property type="entry name" value="Transketo_C/PFOR_II"/>
</dbReference>
<dbReference type="PANTHER" id="PTHR43825">
    <property type="entry name" value="PYRUVATE DEHYDROGENASE E1 COMPONENT"/>
    <property type="match status" value="1"/>
</dbReference>
<accession>A0A2H0NCC2</accession>
<evidence type="ECO:0000313" key="6">
    <source>
        <dbReference type="EMBL" id="PIR06527.1"/>
    </source>
</evidence>
<dbReference type="SUPFAM" id="SSF52518">
    <property type="entry name" value="Thiamin diphosphate-binding fold (THDP-binding)"/>
    <property type="match status" value="1"/>
</dbReference>
<evidence type="ECO:0000256" key="1">
    <source>
        <dbReference type="ARBA" id="ARBA00001964"/>
    </source>
</evidence>
<keyword evidence="4" id="KW-0786">Thiamine pyrophosphate</keyword>
<dbReference type="InterPro" id="IPR005475">
    <property type="entry name" value="Transketolase-like_Pyr-bd"/>
</dbReference>
<dbReference type="SMART" id="SM00861">
    <property type="entry name" value="Transket_pyr"/>
    <property type="match status" value="1"/>
</dbReference>
<evidence type="ECO:0000256" key="3">
    <source>
        <dbReference type="ARBA" id="ARBA00022679"/>
    </source>
</evidence>
<dbReference type="InterPro" id="IPR029061">
    <property type="entry name" value="THDP-binding"/>
</dbReference>
<organism evidence="6 7">
    <name type="scientific">Candidatus Komeilibacteria bacterium CG11_big_fil_rev_8_21_14_0_20_36_20</name>
    <dbReference type="NCBI Taxonomy" id="1974477"/>
    <lineage>
        <taxon>Bacteria</taxon>
        <taxon>Candidatus Komeiliibacteriota</taxon>
    </lineage>
</organism>
<dbReference type="CDD" id="cd07033">
    <property type="entry name" value="TPP_PYR_DXS_TK_like"/>
    <property type="match status" value="1"/>
</dbReference>